<dbReference type="Proteomes" id="UP000289166">
    <property type="component" value="Unassembled WGS sequence"/>
</dbReference>
<keyword evidence="3" id="KW-1185">Reference proteome</keyword>
<keyword evidence="1" id="KW-0472">Membrane</keyword>
<proteinExistence type="predicted"/>
<name>A0A4Q0I3Z7_9FIRM</name>
<keyword evidence="1" id="KW-1133">Transmembrane helix</keyword>
<reference evidence="3" key="1">
    <citation type="submission" date="2018-11" db="EMBL/GenBank/DDBJ databases">
        <title>Genome sequencing of a novel mesophilic and cellulolytic organism within the genus Hungateiclostridium.</title>
        <authorList>
            <person name="Rettenmaier R."/>
            <person name="Liebl W."/>
            <person name="Zverlov V."/>
        </authorList>
    </citation>
    <scope>NUCLEOTIDE SEQUENCE [LARGE SCALE GENOMIC DNA]</scope>
    <source>
        <strain evidence="3">N2K1</strain>
    </source>
</reference>
<accession>A0A4Q0I3Z7</accession>
<evidence type="ECO:0000256" key="1">
    <source>
        <dbReference type="SAM" id="Phobius"/>
    </source>
</evidence>
<organism evidence="2 3">
    <name type="scientific">Acetivibrio mesophilus</name>
    <dbReference type="NCBI Taxonomy" id="2487273"/>
    <lineage>
        <taxon>Bacteria</taxon>
        <taxon>Bacillati</taxon>
        <taxon>Bacillota</taxon>
        <taxon>Clostridia</taxon>
        <taxon>Eubacteriales</taxon>
        <taxon>Oscillospiraceae</taxon>
        <taxon>Acetivibrio</taxon>
    </lineage>
</organism>
<dbReference type="AlphaFoldDB" id="A0A4Q0I3Z7"/>
<feature type="transmembrane region" description="Helical" evidence="1">
    <location>
        <begin position="12"/>
        <end position="30"/>
    </location>
</feature>
<evidence type="ECO:0000313" key="3">
    <source>
        <dbReference type="Proteomes" id="UP000289166"/>
    </source>
</evidence>
<sequence length="145" mass="16553">MRGDILKKRLVLIVSYFLVALIFFFAGYFIRNYTQSIKINDISFATISNELSEDNSITILDASDAKEIIKRLSTKKDNNSKMAIVFPIRIRIYDFSGKEIYTFTTAIVGGEVVSEIRSGGKSYTTDEEFTSFIEGIIEKYNISIW</sequence>
<comment type="caution">
    <text evidence="2">The sequence shown here is derived from an EMBL/GenBank/DDBJ whole genome shotgun (WGS) entry which is preliminary data.</text>
</comment>
<protein>
    <submittedName>
        <fullName evidence="2">Uncharacterized protein</fullName>
    </submittedName>
</protein>
<gene>
    <name evidence="2" type="ORF">EFD62_09260</name>
</gene>
<dbReference type="RefSeq" id="WP_069195995.1">
    <property type="nucleotide sequence ID" value="NZ_RLII01000010.1"/>
</dbReference>
<keyword evidence="1" id="KW-0812">Transmembrane</keyword>
<dbReference type="EMBL" id="RLII01000010">
    <property type="protein sequence ID" value="RXE58978.1"/>
    <property type="molecule type" value="Genomic_DNA"/>
</dbReference>
<evidence type="ECO:0000313" key="2">
    <source>
        <dbReference type="EMBL" id="RXE58978.1"/>
    </source>
</evidence>